<evidence type="ECO:0000313" key="16">
    <source>
        <dbReference type="Proteomes" id="UP001142055"/>
    </source>
</evidence>
<evidence type="ECO:0000256" key="5">
    <source>
        <dbReference type="ARBA" id="ARBA00023038"/>
    </source>
</evidence>
<evidence type="ECO:0000256" key="8">
    <source>
        <dbReference type="ARBA" id="ARBA00023242"/>
    </source>
</evidence>
<dbReference type="InterPro" id="IPR001781">
    <property type="entry name" value="Znf_LIM"/>
</dbReference>
<comment type="subcellular location">
    <subcellularLocation>
        <location evidence="1 9 11">Nucleus</location>
    </subcellularLocation>
</comment>
<evidence type="ECO:0000256" key="11">
    <source>
        <dbReference type="RuleBase" id="RU000682"/>
    </source>
</evidence>
<dbReference type="CDD" id="cd00086">
    <property type="entry name" value="homeodomain"/>
    <property type="match status" value="1"/>
</dbReference>
<dbReference type="Gene3D" id="1.10.10.60">
    <property type="entry name" value="Homeodomain-like"/>
    <property type="match status" value="1"/>
</dbReference>
<gene>
    <name evidence="15" type="ORF">RDWZM_007715</name>
</gene>
<feature type="domain" description="LIM zinc-binding" evidence="13">
    <location>
        <begin position="64"/>
        <end position="126"/>
    </location>
</feature>
<feature type="compositionally biased region" description="Acidic residues" evidence="12">
    <location>
        <begin position="135"/>
        <end position="144"/>
    </location>
</feature>
<evidence type="ECO:0000259" key="13">
    <source>
        <dbReference type="PROSITE" id="PS50023"/>
    </source>
</evidence>
<keyword evidence="2 10" id="KW-0479">Metal-binding</keyword>
<reference evidence="15" key="1">
    <citation type="submission" date="2022-12" db="EMBL/GenBank/DDBJ databases">
        <title>Genome assemblies of Blomia tropicalis.</title>
        <authorList>
            <person name="Cui Y."/>
        </authorList>
    </citation>
    <scope>NUCLEOTIDE SEQUENCE</scope>
    <source>
        <tissue evidence="15">Adult mites</tissue>
    </source>
</reference>
<dbReference type="GO" id="GO:0000981">
    <property type="term" value="F:DNA-binding transcription factor activity, RNA polymerase II-specific"/>
    <property type="evidence" value="ECO:0007669"/>
    <property type="project" value="InterPro"/>
</dbReference>
<feature type="compositionally biased region" description="Low complexity" evidence="12">
    <location>
        <begin position="175"/>
        <end position="206"/>
    </location>
</feature>
<feature type="DNA-binding region" description="Homeobox" evidence="9">
    <location>
        <begin position="247"/>
        <end position="306"/>
    </location>
</feature>
<dbReference type="GO" id="GO:0000977">
    <property type="term" value="F:RNA polymerase II transcription regulatory region sequence-specific DNA binding"/>
    <property type="evidence" value="ECO:0007669"/>
    <property type="project" value="TreeGrafter"/>
</dbReference>
<dbReference type="PANTHER" id="PTHR24208">
    <property type="entry name" value="LIM/HOMEOBOX PROTEIN LHX"/>
    <property type="match status" value="1"/>
</dbReference>
<dbReference type="EMBL" id="JAPWDV010000003">
    <property type="protein sequence ID" value="KAJ6216558.1"/>
    <property type="molecule type" value="Genomic_DNA"/>
</dbReference>
<evidence type="ECO:0000313" key="15">
    <source>
        <dbReference type="EMBL" id="KAJ6216558.1"/>
    </source>
</evidence>
<dbReference type="SMART" id="SM00389">
    <property type="entry name" value="HOX"/>
    <property type="match status" value="1"/>
</dbReference>
<dbReference type="SMART" id="SM00132">
    <property type="entry name" value="LIM"/>
    <property type="match status" value="2"/>
</dbReference>
<evidence type="ECO:0000259" key="14">
    <source>
        <dbReference type="PROSITE" id="PS50071"/>
    </source>
</evidence>
<keyword evidence="8 9" id="KW-0539">Nucleus</keyword>
<evidence type="ECO:0000256" key="2">
    <source>
        <dbReference type="ARBA" id="ARBA00022723"/>
    </source>
</evidence>
<feature type="domain" description="Homeobox" evidence="14">
    <location>
        <begin position="245"/>
        <end position="305"/>
    </location>
</feature>
<accession>A0A9Q0LXZ0</accession>
<feature type="region of interest" description="Disordered" evidence="12">
    <location>
        <begin position="125"/>
        <end position="253"/>
    </location>
</feature>
<dbReference type="Proteomes" id="UP001142055">
    <property type="component" value="Chromosome 3"/>
</dbReference>
<name>A0A9Q0LXZ0_BLOTA</name>
<dbReference type="CDD" id="cd09367">
    <property type="entry name" value="LIM1_Lhx1_Lhx5"/>
    <property type="match status" value="1"/>
</dbReference>
<keyword evidence="7 9" id="KW-0371">Homeobox</keyword>
<keyword evidence="4 10" id="KW-0862">Zinc</keyword>
<evidence type="ECO:0000256" key="12">
    <source>
        <dbReference type="SAM" id="MobiDB-lite"/>
    </source>
</evidence>
<feature type="compositionally biased region" description="Acidic residues" evidence="12">
    <location>
        <begin position="156"/>
        <end position="168"/>
    </location>
</feature>
<dbReference type="CDD" id="cd09375">
    <property type="entry name" value="LIM2_Lhx1_Lhx5"/>
    <property type="match status" value="1"/>
</dbReference>
<keyword evidence="16" id="KW-1185">Reference proteome</keyword>
<organism evidence="15 16">
    <name type="scientific">Blomia tropicalis</name>
    <name type="common">Mite</name>
    <dbReference type="NCBI Taxonomy" id="40697"/>
    <lineage>
        <taxon>Eukaryota</taxon>
        <taxon>Metazoa</taxon>
        <taxon>Ecdysozoa</taxon>
        <taxon>Arthropoda</taxon>
        <taxon>Chelicerata</taxon>
        <taxon>Arachnida</taxon>
        <taxon>Acari</taxon>
        <taxon>Acariformes</taxon>
        <taxon>Sarcoptiformes</taxon>
        <taxon>Astigmata</taxon>
        <taxon>Glycyphagoidea</taxon>
        <taxon>Echimyopodidae</taxon>
        <taxon>Blomia</taxon>
    </lineage>
</organism>
<keyword evidence="6 9" id="KW-0238">DNA-binding</keyword>
<evidence type="ECO:0000256" key="3">
    <source>
        <dbReference type="ARBA" id="ARBA00022737"/>
    </source>
</evidence>
<dbReference type="GO" id="GO:0030182">
    <property type="term" value="P:neuron differentiation"/>
    <property type="evidence" value="ECO:0007669"/>
    <property type="project" value="TreeGrafter"/>
</dbReference>
<dbReference type="PROSITE" id="PS00478">
    <property type="entry name" value="LIM_DOMAIN_1"/>
    <property type="match status" value="2"/>
</dbReference>
<protein>
    <submittedName>
        <fullName evidence="15">Uncharacterized protein</fullName>
    </submittedName>
</protein>
<proteinExistence type="predicted"/>
<keyword evidence="3" id="KW-0677">Repeat</keyword>
<dbReference type="SUPFAM" id="SSF46689">
    <property type="entry name" value="Homeodomain-like"/>
    <property type="match status" value="1"/>
</dbReference>
<dbReference type="InterPro" id="IPR049619">
    <property type="entry name" value="Lhx1/5_LIM2"/>
</dbReference>
<dbReference type="PROSITE" id="PS50023">
    <property type="entry name" value="LIM_DOMAIN_2"/>
    <property type="match status" value="2"/>
</dbReference>
<dbReference type="InterPro" id="IPR001356">
    <property type="entry name" value="HD"/>
</dbReference>
<evidence type="ECO:0000256" key="10">
    <source>
        <dbReference type="PROSITE-ProRule" id="PRU00125"/>
    </source>
</evidence>
<dbReference type="InterPro" id="IPR017970">
    <property type="entry name" value="Homeobox_CS"/>
</dbReference>
<dbReference type="Pfam" id="PF00046">
    <property type="entry name" value="Homeodomain"/>
    <property type="match status" value="1"/>
</dbReference>
<sequence>MKMIQCAGCELPILDRFLLSVLDRSWHAKCVQCCECKCNLTEKCFSRDGKLYCRNDFFKRFGTKCAGCSQGILPTDLVRRARNKVFHIKCFTCLICRKQLSTGEQLYVLEENRFICEKDYISSRQSQGHMNDPGNEIDDPDLDESMVSPSEGDLGPNDELDSDNEEESLLGMDPMPSLNSLSHGSSHHALSSKSSPMSATSSMSDSGIGCANGSTGLGMNDPSSPTHASGSAGSMANDENQPGGTKRRGPRTTIKAKQLETLKAAFAATPKPTRHIREQLANETGLNMRVIQVWFQNRRSKERRMKQLNSLGARRHFFRNSRRAMRPLRPGMSPDGLEDSPEMVVTHNNGFGYFSDRRLMRLLPVDGCDARWLSTRSE</sequence>
<evidence type="ECO:0000256" key="7">
    <source>
        <dbReference type="ARBA" id="ARBA00023155"/>
    </source>
</evidence>
<evidence type="ECO:0000256" key="1">
    <source>
        <dbReference type="ARBA" id="ARBA00004123"/>
    </source>
</evidence>
<dbReference type="GO" id="GO:0008270">
    <property type="term" value="F:zinc ion binding"/>
    <property type="evidence" value="ECO:0007669"/>
    <property type="project" value="InterPro"/>
</dbReference>
<dbReference type="GO" id="GO:0005634">
    <property type="term" value="C:nucleus"/>
    <property type="evidence" value="ECO:0007669"/>
    <property type="project" value="UniProtKB-SubCell"/>
</dbReference>
<dbReference type="InterPro" id="IPR050453">
    <property type="entry name" value="LIM_Homeobox_TF"/>
</dbReference>
<dbReference type="OMA" id="TNQHNIG"/>
<dbReference type="InterPro" id="IPR049618">
    <property type="entry name" value="Lhx1/5_LIM1"/>
</dbReference>
<dbReference type="FunFam" id="1.10.10.60:FF:000075">
    <property type="entry name" value="LIM/homeobox protein Lhx1"/>
    <property type="match status" value="1"/>
</dbReference>
<evidence type="ECO:0000256" key="6">
    <source>
        <dbReference type="ARBA" id="ARBA00023125"/>
    </source>
</evidence>
<evidence type="ECO:0000256" key="4">
    <source>
        <dbReference type="ARBA" id="ARBA00022833"/>
    </source>
</evidence>
<dbReference type="InterPro" id="IPR009057">
    <property type="entry name" value="Homeodomain-like_sf"/>
</dbReference>
<keyword evidence="5 10" id="KW-0440">LIM domain</keyword>
<dbReference type="FunFam" id="2.10.110.10:FF:000120">
    <property type="entry name" value="Insulin gene enhancer protein ISL-2"/>
    <property type="match status" value="1"/>
</dbReference>
<comment type="caution">
    <text evidence="15">The sequence shown here is derived from an EMBL/GenBank/DDBJ whole genome shotgun (WGS) entry which is preliminary data.</text>
</comment>
<dbReference type="PROSITE" id="PS00027">
    <property type="entry name" value="HOMEOBOX_1"/>
    <property type="match status" value="1"/>
</dbReference>
<dbReference type="FunFam" id="2.10.110.10:FF:000046">
    <property type="entry name" value="LIM/homeobox protein Lhx1"/>
    <property type="match status" value="1"/>
</dbReference>
<feature type="domain" description="LIM zinc-binding" evidence="13">
    <location>
        <begin position="4"/>
        <end position="63"/>
    </location>
</feature>
<feature type="compositionally biased region" description="Polar residues" evidence="12">
    <location>
        <begin position="221"/>
        <end position="243"/>
    </location>
</feature>
<dbReference type="Gene3D" id="2.10.110.10">
    <property type="entry name" value="Cysteine Rich Protein"/>
    <property type="match status" value="2"/>
</dbReference>
<dbReference type="SUPFAM" id="SSF57716">
    <property type="entry name" value="Glucocorticoid receptor-like (DNA-binding domain)"/>
    <property type="match status" value="2"/>
</dbReference>
<dbReference type="PROSITE" id="PS50071">
    <property type="entry name" value="HOMEOBOX_2"/>
    <property type="match status" value="1"/>
</dbReference>
<dbReference type="PANTHER" id="PTHR24208:SF105">
    <property type="entry name" value="DLIM1"/>
    <property type="match status" value="1"/>
</dbReference>
<evidence type="ECO:0000256" key="9">
    <source>
        <dbReference type="PROSITE-ProRule" id="PRU00108"/>
    </source>
</evidence>
<dbReference type="AlphaFoldDB" id="A0A9Q0LXZ0"/>
<dbReference type="Pfam" id="PF00412">
    <property type="entry name" value="LIM"/>
    <property type="match status" value="2"/>
</dbReference>